<evidence type="ECO:0000256" key="1">
    <source>
        <dbReference type="ARBA" id="ARBA00010746"/>
    </source>
</evidence>
<dbReference type="Proteomes" id="UP001157418">
    <property type="component" value="Unassembled WGS sequence"/>
</dbReference>
<keyword evidence="3 4" id="KW-0964">Secreted</keyword>
<proteinExistence type="inferred from homology"/>
<sequence length="396" mass="41375">MTNSIVPHQLHFSILIAYINKSILTLLLIIKTQTLYLFLNNNAAQMALYNPSTLLKTALCIFLLSISLECSRGTRILTDTAPFSTNQHDSTDPIDDADTPDVAPQVDPTPTVITPAPLVSPSIPSPVVKNPIVATGVTTPATTPVGGSTSVASTVPPATGAADHPTMSFFMHDVIGGSHATSRVVTGIVATSSANAVPFSTPNSQVFPITGGIPLNNINGIVNNNNLPFLAGFNGNNNPNSNTVLQNTGNNNVVNGGNNLPFVAAGQLPAGITLQQLMFGSITVIDNELTEGHELGTGVIGSGQGFYLASSLDGSSHTFALTTLFHGGDHEVDDTISFFGVHRTASEISHIAVIGGTGKYEEAKGYATIESLPQVDEHTTDGVETIVHVKVYLTTP</sequence>
<dbReference type="Gene3D" id="2.40.480.10">
    <property type="entry name" value="Allene oxide cyclase-like"/>
    <property type="match status" value="1"/>
</dbReference>
<keyword evidence="4" id="KW-0052">Apoplast</keyword>
<organism evidence="6 7">
    <name type="scientific">Lactuca virosa</name>
    <dbReference type="NCBI Taxonomy" id="75947"/>
    <lineage>
        <taxon>Eukaryota</taxon>
        <taxon>Viridiplantae</taxon>
        <taxon>Streptophyta</taxon>
        <taxon>Embryophyta</taxon>
        <taxon>Tracheophyta</taxon>
        <taxon>Spermatophyta</taxon>
        <taxon>Magnoliopsida</taxon>
        <taxon>eudicotyledons</taxon>
        <taxon>Gunneridae</taxon>
        <taxon>Pentapetalae</taxon>
        <taxon>asterids</taxon>
        <taxon>campanulids</taxon>
        <taxon>Asterales</taxon>
        <taxon>Asteraceae</taxon>
        <taxon>Cichorioideae</taxon>
        <taxon>Cichorieae</taxon>
        <taxon>Lactucinae</taxon>
        <taxon>Lactuca</taxon>
    </lineage>
</organism>
<comment type="subcellular location">
    <subcellularLocation>
        <location evidence="4">Secreted</location>
        <location evidence="4">Extracellular space</location>
        <location evidence="4">Apoplast</location>
    </subcellularLocation>
</comment>
<comment type="similarity">
    <text evidence="1 4">Belongs to the plant dirigent protein family.</text>
</comment>
<comment type="subunit">
    <text evidence="2 4">Homodimer.</text>
</comment>
<evidence type="ECO:0000256" key="5">
    <source>
        <dbReference type="SAM" id="Phobius"/>
    </source>
</evidence>
<dbReference type="InterPro" id="IPR044859">
    <property type="entry name" value="Allene_oxi_cyc_Dirigent"/>
</dbReference>
<dbReference type="AlphaFoldDB" id="A0AAU9LXZ3"/>
<keyword evidence="5" id="KW-0472">Membrane</keyword>
<gene>
    <name evidence="6" type="ORF">LVIROSA_LOCUS7218</name>
</gene>
<keyword evidence="5" id="KW-0812">Transmembrane</keyword>
<protein>
    <recommendedName>
        <fullName evidence="4">Dirigent protein</fullName>
    </recommendedName>
</protein>
<dbReference type="EMBL" id="CAKMRJ010000491">
    <property type="protein sequence ID" value="CAH1419706.1"/>
    <property type="molecule type" value="Genomic_DNA"/>
</dbReference>
<name>A0AAU9LXZ3_9ASTR</name>
<dbReference type="PANTHER" id="PTHR46215:SF15">
    <property type="entry name" value="DIRIGENT PROTEIN 24"/>
    <property type="match status" value="1"/>
</dbReference>
<accession>A0AAU9LXZ3</accession>
<keyword evidence="5" id="KW-1133">Transmembrane helix</keyword>
<dbReference type="InterPro" id="IPR004265">
    <property type="entry name" value="Dirigent"/>
</dbReference>
<evidence type="ECO:0000256" key="3">
    <source>
        <dbReference type="ARBA" id="ARBA00022525"/>
    </source>
</evidence>
<dbReference type="GO" id="GO:0048046">
    <property type="term" value="C:apoplast"/>
    <property type="evidence" value="ECO:0007669"/>
    <property type="project" value="UniProtKB-SubCell"/>
</dbReference>
<reference evidence="6 7" key="1">
    <citation type="submission" date="2022-01" db="EMBL/GenBank/DDBJ databases">
        <authorList>
            <person name="Xiong W."/>
            <person name="Schranz E."/>
        </authorList>
    </citation>
    <scope>NUCLEOTIDE SEQUENCE [LARGE SCALE GENOMIC DNA]</scope>
</reference>
<dbReference type="Pfam" id="PF03018">
    <property type="entry name" value="Dirigent"/>
    <property type="match status" value="1"/>
</dbReference>
<evidence type="ECO:0000313" key="6">
    <source>
        <dbReference type="EMBL" id="CAH1419706.1"/>
    </source>
</evidence>
<evidence type="ECO:0000256" key="2">
    <source>
        <dbReference type="ARBA" id="ARBA00011738"/>
    </source>
</evidence>
<comment type="function">
    <text evidence="4">Dirigent proteins impart stereoselectivity on the phenoxy radical-coupling reaction, yielding optically active lignans from two molecules of coniferyl alcohol in the biosynthesis of lignans, flavonolignans, and alkaloids and thus plays a central role in plant secondary metabolism.</text>
</comment>
<dbReference type="PANTHER" id="PTHR46215">
    <property type="entry name" value="DIRIGENT PROTEIN 24-RELATED"/>
    <property type="match status" value="1"/>
</dbReference>
<feature type="transmembrane region" description="Helical" evidence="5">
    <location>
        <begin position="12"/>
        <end position="30"/>
    </location>
</feature>
<keyword evidence="7" id="KW-1185">Reference proteome</keyword>
<dbReference type="GO" id="GO:0009699">
    <property type="term" value="P:phenylpropanoid biosynthetic process"/>
    <property type="evidence" value="ECO:0007669"/>
    <property type="project" value="UniProtKB-ARBA"/>
</dbReference>
<comment type="caution">
    <text evidence="6">The sequence shown here is derived from an EMBL/GenBank/DDBJ whole genome shotgun (WGS) entry which is preliminary data.</text>
</comment>
<evidence type="ECO:0000256" key="4">
    <source>
        <dbReference type="RuleBase" id="RU363099"/>
    </source>
</evidence>
<evidence type="ECO:0000313" key="7">
    <source>
        <dbReference type="Proteomes" id="UP001157418"/>
    </source>
</evidence>